<protein>
    <submittedName>
        <fullName evidence="2">Uncharacterized protein</fullName>
    </submittedName>
</protein>
<name>A0A5C5XHH0_9PLAN</name>
<evidence type="ECO:0000313" key="3">
    <source>
        <dbReference type="Proteomes" id="UP000316095"/>
    </source>
</evidence>
<evidence type="ECO:0000256" key="1">
    <source>
        <dbReference type="SAM" id="MobiDB-lite"/>
    </source>
</evidence>
<dbReference type="AlphaFoldDB" id="A0A5C5XHH0"/>
<sequence>MINNLGASLRERPRHPAENPNPKRQRGDGYPVIQ</sequence>
<evidence type="ECO:0000313" key="2">
    <source>
        <dbReference type="EMBL" id="TWT62537.1"/>
    </source>
</evidence>
<dbReference type="EMBL" id="SJPG01000001">
    <property type="protein sequence ID" value="TWT62537.1"/>
    <property type="molecule type" value="Genomic_DNA"/>
</dbReference>
<feature type="region of interest" description="Disordered" evidence="1">
    <location>
        <begin position="1"/>
        <end position="34"/>
    </location>
</feature>
<proteinExistence type="predicted"/>
<gene>
    <name evidence="2" type="ORF">Pan54_32790</name>
</gene>
<reference evidence="2 3" key="1">
    <citation type="submission" date="2019-02" db="EMBL/GenBank/DDBJ databases">
        <title>Deep-cultivation of Planctomycetes and their phenomic and genomic characterization uncovers novel biology.</title>
        <authorList>
            <person name="Wiegand S."/>
            <person name="Jogler M."/>
            <person name="Boedeker C."/>
            <person name="Pinto D."/>
            <person name="Vollmers J."/>
            <person name="Rivas-Marin E."/>
            <person name="Kohn T."/>
            <person name="Peeters S.H."/>
            <person name="Heuer A."/>
            <person name="Rast P."/>
            <person name="Oberbeckmann S."/>
            <person name="Bunk B."/>
            <person name="Jeske O."/>
            <person name="Meyerdierks A."/>
            <person name="Storesund J.E."/>
            <person name="Kallscheuer N."/>
            <person name="Luecker S."/>
            <person name="Lage O.M."/>
            <person name="Pohl T."/>
            <person name="Merkel B.J."/>
            <person name="Hornburger P."/>
            <person name="Mueller R.-W."/>
            <person name="Bruemmer F."/>
            <person name="Labrenz M."/>
            <person name="Spormann A.M."/>
            <person name="Op Den Camp H."/>
            <person name="Overmann J."/>
            <person name="Amann R."/>
            <person name="Jetten M.S.M."/>
            <person name="Mascher T."/>
            <person name="Medema M.H."/>
            <person name="Devos D.P."/>
            <person name="Kaster A.-K."/>
            <person name="Ovreas L."/>
            <person name="Rohde M."/>
            <person name="Galperin M.Y."/>
            <person name="Jogler C."/>
        </authorList>
    </citation>
    <scope>NUCLEOTIDE SEQUENCE [LARGE SCALE GENOMIC DNA]</scope>
    <source>
        <strain evidence="2 3">Pan54</strain>
    </source>
</reference>
<organism evidence="2 3">
    <name type="scientific">Rubinisphaera italica</name>
    <dbReference type="NCBI Taxonomy" id="2527969"/>
    <lineage>
        <taxon>Bacteria</taxon>
        <taxon>Pseudomonadati</taxon>
        <taxon>Planctomycetota</taxon>
        <taxon>Planctomycetia</taxon>
        <taxon>Planctomycetales</taxon>
        <taxon>Planctomycetaceae</taxon>
        <taxon>Rubinisphaera</taxon>
    </lineage>
</organism>
<accession>A0A5C5XHH0</accession>
<dbReference type="Proteomes" id="UP000316095">
    <property type="component" value="Unassembled WGS sequence"/>
</dbReference>
<keyword evidence="3" id="KW-1185">Reference proteome</keyword>
<comment type="caution">
    <text evidence="2">The sequence shown here is derived from an EMBL/GenBank/DDBJ whole genome shotgun (WGS) entry which is preliminary data.</text>
</comment>